<evidence type="ECO:0000313" key="1">
    <source>
        <dbReference type="EMBL" id="GHP00645.1"/>
    </source>
</evidence>
<comment type="caution">
    <text evidence="1">The sequence shown here is derived from an EMBL/GenBank/DDBJ whole genome shotgun (WGS) entry which is preliminary data.</text>
</comment>
<sequence>MAYIGQSSNLKERLGALKHIYAEQAPLHTPHFAGPALWQWRQYKPPSRFDVSVAPFPTVPKPLRLGLECLAIALCQQEDGASPLANFGRTRDEWCALWDASPEQRAKEVAPTGSLDGSPHTEVWCGLEWTPWTPLRREPLSGVGMGLYRLRVAGCDPLLYVGQGDIAARLKASRSTLPLECSWVSGDWTYHRRLELRSTAVGAHLVSLSTVPLWQFEQGSPLGGPADIAA</sequence>
<evidence type="ECO:0000313" key="2">
    <source>
        <dbReference type="Proteomes" id="UP000597444"/>
    </source>
</evidence>
<proteinExistence type="predicted"/>
<dbReference type="EMBL" id="BNJK01000003">
    <property type="protein sequence ID" value="GHP00645.1"/>
    <property type="molecule type" value="Genomic_DNA"/>
</dbReference>
<dbReference type="Proteomes" id="UP000597444">
    <property type="component" value="Unassembled WGS sequence"/>
</dbReference>
<accession>A0A8J3N6Z1</accession>
<dbReference type="AlphaFoldDB" id="A0A8J3N6Z1"/>
<name>A0A8J3N6Z1_9CHLR</name>
<organism evidence="1 2">
    <name type="scientific">Reticulibacter mediterranei</name>
    <dbReference type="NCBI Taxonomy" id="2778369"/>
    <lineage>
        <taxon>Bacteria</taxon>
        <taxon>Bacillati</taxon>
        <taxon>Chloroflexota</taxon>
        <taxon>Ktedonobacteria</taxon>
        <taxon>Ktedonobacterales</taxon>
        <taxon>Reticulibacteraceae</taxon>
        <taxon>Reticulibacter</taxon>
    </lineage>
</organism>
<reference evidence="1" key="1">
    <citation type="submission" date="2020-10" db="EMBL/GenBank/DDBJ databases">
        <title>Taxonomic study of unclassified bacteria belonging to the class Ktedonobacteria.</title>
        <authorList>
            <person name="Yabe S."/>
            <person name="Wang C.M."/>
            <person name="Zheng Y."/>
            <person name="Sakai Y."/>
            <person name="Cavaletti L."/>
            <person name="Monciardini P."/>
            <person name="Donadio S."/>
        </authorList>
    </citation>
    <scope>NUCLEOTIDE SEQUENCE</scope>
    <source>
        <strain evidence="1">ID150040</strain>
    </source>
</reference>
<gene>
    <name evidence="1" type="ORF">KSF_106920</name>
</gene>
<protein>
    <submittedName>
        <fullName evidence="1">Uncharacterized protein</fullName>
    </submittedName>
</protein>
<keyword evidence="2" id="KW-1185">Reference proteome</keyword>